<reference evidence="2 3" key="1">
    <citation type="submission" date="2022-06" db="EMBL/GenBank/DDBJ databases">
        <title>Isolation of gut microbiota from human fecal samples.</title>
        <authorList>
            <person name="Pamer E.G."/>
            <person name="Barat B."/>
            <person name="Waligurski E."/>
            <person name="Medina S."/>
            <person name="Paddock L."/>
            <person name="Mostad J."/>
        </authorList>
    </citation>
    <scope>NUCLEOTIDE SEQUENCE [LARGE SCALE GENOMIC DNA]</scope>
    <source>
        <strain evidence="2 3">DFI.1.1</strain>
    </source>
</reference>
<organism evidence="2 3">
    <name type="scientific">Megasphaera massiliensis</name>
    <dbReference type="NCBI Taxonomy" id="1232428"/>
    <lineage>
        <taxon>Bacteria</taxon>
        <taxon>Bacillati</taxon>
        <taxon>Bacillota</taxon>
        <taxon>Negativicutes</taxon>
        <taxon>Veillonellales</taxon>
        <taxon>Veillonellaceae</taxon>
        <taxon>Megasphaera</taxon>
    </lineage>
</organism>
<gene>
    <name evidence="2" type="ORF">NE675_04470</name>
</gene>
<evidence type="ECO:0000313" key="2">
    <source>
        <dbReference type="EMBL" id="MCQ5342289.1"/>
    </source>
</evidence>
<sequence>MSLVVLGLAIGVFLFFWTGYVNSLQASLQGSSSHSAFIFGDADAYASKTRLSFEGGHAVLGLYDTPAALELAERQPLVVPLQRRDGRIVLPDMPPVVLSDADKTEMTPKIGDIAFDTTTQELVIFCQPEDTVSTLIPVGHVIGGMNYLLQTDGDFAGYLMNE</sequence>
<evidence type="ECO:0000313" key="3">
    <source>
        <dbReference type="Proteomes" id="UP001206692"/>
    </source>
</evidence>
<accession>A0ABT1SR39</accession>
<evidence type="ECO:0000259" key="1">
    <source>
        <dbReference type="Pfam" id="PF18050"/>
    </source>
</evidence>
<name>A0ABT1SR39_9FIRM</name>
<protein>
    <submittedName>
        <fullName evidence="2">Cyclophilin-like fold protein</fullName>
    </submittedName>
</protein>
<dbReference type="Gene3D" id="2.40.100.20">
    <property type="match status" value="1"/>
</dbReference>
<dbReference type="SUPFAM" id="SSF50891">
    <property type="entry name" value="Cyclophilin-like"/>
    <property type="match status" value="1"/>
</dbReference>
<dbReference type="Pfam" id="PF18050">
    <property type="entry name" value="Cyclophil_like2"/>
    <property type="match status" value="1"/>
</dbReference>
<comment type="caution">
    <text evidence="2">The sequence shown here is derived from an EMBL/GenBank/DDBJ whole genome shotgun (WGS) entry which is preliminary data.</text>
</comment>
<dbReference type="InterPro" id="IPR029000">
    <property type="entry name" value="Cyclophilin-like_dom_sf"/>
</dbReference>
<dbReference type="Proteomes" id="UP001206692">
    <property type="component" value="Unassembled WGS sequence"/>
</dbReference>
<proteinExistence type="predicted"/>
<dbReference type="RefSeq" id="WP_154254442.1">
    <property type="nucleotide sequence ID" value="NZ_JAJCIO010000015.1"/>
</dbReference>
<dbReference type="EMBL" id="JANGEW010000006">
    <property type="protein sequence ID" value="MCQ5342289.1"/>
    <property type="molecule type" value="Genomic_DNA"/>
</dbReference>
<keyword evidence="3" id="KW-1185">Reference proteome</keyword>
<feature type="domain" description="Cyclophilin-like" evidence="1">
    <location>
        <begin position="52"/>
        <end position="154"/>
    </location>
</feature>
<dbReference type="InterPro" id="IPR041183">
    <property type="entry name" value="Cyclophilin-like"/>
</dbReference>